<dbReference type="PRINTS" id="PR00344">
    <property type="entry name" value="BCTRLSENSOR"/>
</dbReference>
<dbReference type="Pfam" id="PF02518">
    <property type="entry name" value="HATPase_c"/>
    <property type="match status" value="1"/>
</dbReference>
<feature type="domain" description="Histidine kinase" evidence="12">
    <location>
        <begin position="441"/>
        <end position="777"/>
    </location>
</feature>
<keyword evidence="3 9" id="KW-0597">Phosphoprotein</keyword>
<evidence type="ECO:0000256" key="1">
    <source>
        <dbReference type="ARBA" id="ARBA00000085"/>
    </source>
</evidence>
<dbReference type="Pfam" id="PF08448">
    <property type="entry name" value="PAS_4"/>
    <property type="match status" value="1"/>
</dbReference>
<dbReference type="GO" id="GO:0000155">
    <property type="term" value="F:phosphorelay sensor kinase activity"/>
    <property type="evidence" value="ECO:0007669"/>
    <property type="project" value="InterPro"/>
</dbReference>
<name>A0A1D9G792_MOOP1</name>
<evidence type="ECO:0000259" key="12">
    <source>
        <dbReference type="PROSITE" id="PS50109"/>
    </source>
</evidence>
<evidence type="ECO:0000313" key="15">
    <source>
        <dbReference type="EMBL" id="AOY83433.1"/>
    </source>
</evidence>
<dbReference type="FunFam" id="1.10.287.130:FF:000002">
    <property type="entry name" value="Two-component osmosensing histidine kinase"/>
    <property type="match status" value="1"/>
</dbReference>
<dbReference type="InterPro" id="IPR036097">
    <property type="entry name" value="HisK_dim/P_sf"/>
</dbReference>
<accession>A0A1D9G792</accession>
<proteinExistence type="predicted"/>
<evidence type="ECO:0000256" key="9">
    <source>
        <dbReference type="PROSITE-ProRule" id="PRU00169"/>
    </source>
</evidence>
<dbReference type="SUPFAM" id="SSF47384">
    <property type="entry name" value="Homodimeric domain of signal transducing histidine kinase"/>
    <property type="match status" value="1"/>
</dbReference>
<dbReference type="SMART" id="SM00388">
    <property type="entry name" value="HisKA"/>
    <property type="match status" value="1"/>
</dbReference>
<dbReference type="InterPro" id="IPR003661">
    <property type="entry name" value="HisK_dim/P_dom"/>
</dbReference>
<dbReference type="Gene3D" id="3.40.50.2300">
    <property type="match status" value="1"/>
</dbReference>
<gene>
    <name evidence="15" type="ORF">BJP36_29485</name>
</gene>
<evidence type="ECO:0000256" key="4">
    <source>
        <dbReference type="ARBA" id="ARBA00022679"/>
    </source>
</evidence>
<dbReference type="CDD" id="cd00130">
    <property type="entry name" value="PAS"/>
    <property type="match status" value="1"/>
</dbReference>
<dbReference type="InterPro" id="IPR004358">
    <property type="entry name" value="Sig_transdc_His_kin-like_C"/>
</dbReference>
<dbReference type="Gene3D" id="3.30.450.20">
    <property type="entry name" value="PAS domain"/>
    <property type="match status" value="1"/>
</dbReference>
<keyword evidence="10" id="KW-0175">Coiled coil</keyword>
<evidence type="ECO:0000259" key="14">
    <source>
        <dbReference type="PROSITE" id="PS50112"/>
    </source>
</evidence>
<organism evidence="15 16">
    <name type="scientific">Moorena producens (strain JHB)</name>
    <dbReference type="NCBI Taxonomy" id="1454205"/>
    <lineage>
        <taxon>Bacteria</taxon>
        <taxon>Bacillati</taxon>
        <taxon>Cyanobacteriota</taxon>
        <taxon>Cyanophyceae</taxon>
        <taxon>Coleofasciculales</taxon>
        <taxon>Coleofasciculaceae</taxon>
        <taxon>Moorena</taxon>
    </lineage>
</organism>
<dbReference type="InterPro" id="IPR045812">
    <property type="entry name" value="DAHL"/>
</dbReference>
<dbReference type="PANTHER" id="PTHR43047">
    <property type="entry name" value="TWO-COMPONENT HISTIDINE PROTEIN KINASE"/>
    <property type="match status" value="1"/>
</dbReference>
<dbReference type="InterPro" id="IPR035965">
    <property type="entry name" value="PAS-like_dom_sf"/>
</dbReference>
<dbReference type="InterPro" id="IPR000014">
    <property type="entry name" value="PAS"/>
</dbReference>
<dbReference type="SUPFAM" id="SSF55874">
    <property type="entry name" value="ATPase domain of HSP90 chaperone/DNA topoisomerase II/histidine kinase"/>
    <property type="match status" value="2"/>
</dbReference>
<keyword evidence="7 15" id="KW-0067">ATP-binding</keyword>
<dbReference type="Gene3D" id="1.10.287.130">
    <property type="match status" value="1"/>
</dbReference>
<keyword evidence="4" id="KW-0808">Transferase</keyword>
<evidence type="ECO:0000256" key="8">
    <source>
        <dbReference type="ARBA" id="ARBA00023012"/>
    </source>
</evidence>
<evidence type="ECO:0000256" key="10">
    <source>
        <dbReference type="SAM" id="Coils"/>
    </source>
</evidence>
<dbReference type="Pfam" id="PF00072">
    <property type="entry name" value="Response_reg"/>
    <property type="match status" value="1"/>
</dbReference>
<evidence type="ECO:0000256" key="3">
    <source>
        <dbReference type="ARBA" id="ARBA00022553"/>
    </source>
</evidence>
<dbReference type="SMART" id="SM00091">
    <property type="entry name" value="PAS"/>
    <property type="match status" value="1"/>
</dbReference>
<dbReference type="EC" id="2.7.13.3" evidence="2"/>
<evidence type="ECO:0000256" key="5">
    <source>
        <dbReference type="ARBA" id="ARBA00022741"/>
    </source>
</evidence>
<feature type="transmembrane region" description="Helical" evidence="11">
    <location>
        <begin position="258"/>
        <end position="276"/>
    </location>
</feature>
<evidence type="ECO:0000259" key="13">
    <source>
        <dbReference type="PROSITE" id="PS50110"/>
    </source>
</evidence>
<keyword evidence="11" id="KW-0812">Transmembrane</keyword>
<feature type="modified residue" description="4-aspartylphosphate" evidence="9">
    <location>
        <position position="853"/>
    </location>
</feature>
<feature type="coiled-coil region" evidence="10">
    <location>
        <begin position="389"/>
        <end position="441"/>
    </location>
</feature>
<dbReference type="PROSITE" id="PS50112">
    <property type="entry name" value="PAS"/>
    <property type="match status" value="1"/>
</dbReference>
<dbReference type="CDD" id="cd00082">
    <property type="entry name" value="HisKA"/>
    <property type="match status" value="1"/>
</dbReference>
<evidence type="ECO:0000256" key="11">
    <source>
        <dbReference type="SAM" id="Phobius"/>
    </source>
</evidence>
<evidence type="ECO:0000256" key="7">
    <source>
        <dbReference type="ARBA" id="ARBA00022840"/>
    </source>
</evidence>
<keyword evidence="5" id="KW-0547">Nucleotide-binding</keyword>
<dbReference type="InterPro" id="IPR013656">
    <property type="entry name" value="PAS_4"/>
</dbReference>
<dbReference type="GO" id="GO:0005524">
    <property type="term" value="F:ATP binding"/>
    <property type="evidence" value="ECO:0007669"/>
    <property type="project" value="UniProtKB-KW"/>
</dbReference>
<sequence length="1010" mass="115470">MNKTQLLKLLNTLAAIILLAFLVRKSLPINLEEHQQYQNTLNQQKEIDVILNQDIIKSRYDILTYYDPFVKHLSQLKDTQNSLKIIPTFINQDGSKKLTKILQKKLEIINQKEKLIERLKFQNAILHNSLSYLPFLTNELVKSTSTKSGSHYLEVILDELLKNILLYNLNSDQELEALIKDNMDRLLQIKDQNYFGKDEEFIDLALSHYRRIMSNKPQVDELTQQLLQLPTKQLNEELDYVYNLYYYQAIDTANTYRFYAYSWLLILLAWIAYLIINNLVKANRRTINILESITDAFIALNDQWQITYLNPQAFQMLQSQPEQLLNQNLEEVFSGVFGSKFYQECHRAVAAQVVVIFEEYYLPTKRWFDVKAYPGINGLSVFFHDITERKQASRVLQQLNEDLEARVEERTVQLAESMKEAEKARNKSEEANKAKSQFLANMSHELRTPLNAILGFTQLMNRDSSLNQEHQEYLAIISRSGEHLLNLINDILEMSKIEAGQITVNQTSFDLYRLLDSLEEMLRLRASSKGLQLIVYREPELPRYVKTDQGKLRQILINLLGNAIKFTQEGSVTLRVVPNNKKLQISGSDQLKVDRLKVDRLNVGRLNVDRSDQLKVGRYDQLNVDRLNVDRSDQLKVDRLNVVREAWPKGQGFPNNQQLATPTNLQPTNLQPTNLQPTNLQPTNLPYGNAKGEQPATLTGQTITFEIEDTGPGLDPAEIDSLFEAFVQTEIGRKSEQGTGLGLSISRQFVKLMGGDITLSSPLGGGTIVTFDIQISLAGAGADIQTQHPTRSVIGLAADQPKYRILVVEDKWESRKLLVKLLEPLGFEVREAENGKEGVALWSSWEPHLIWMDMRMPVMDGYEATKQIKAHLKGQATVIIALTASAFNEERSLILSAGCDDFVRKPFQEEEIFETMARYLGVRYVYEEETSATSPQRSATEALTREALAVMPAEWVAQLYQAANQVNNQRIFQLIEQIPSEHDPLAIALADLVRNFRCDKIIDLTEPPTS</sequence>
<protein>
    <recommendedName>
        <fullName evidence="2">histidine kinase</fullName>
        <ecNumber evidence="2">2.7.13.3</ecNumber>
    </recommendedName>
</protein>
<dbReference type="SMART" id="SM00387">
    <property type="entry name" value="HATPase_c"/>
    <property type="match status" value="1"/>
</dbReference>
<dbReference type="InterPro" id="IPR036890">
    <property type="entry name" value="HATPase_C_sf"/>
</dbReference>
<feature type="domain" description="Response regulatory" evidence="13">
    <location>
        <begin position="804"/>
        <end position="920"/>
    </location>
</feature>
<keyword evidence="6" id="KW-0418">Kinase</keyword>
<dbReference type="Proteomes" id="UP000176944">
    <property type="component" value="Chromosome"/>
</dbReference>
<evidence type="ECO:0000256" key="2">
    <source>
        <dbReference type="ARBA" id="ARBA00012438"/>
    </source>
</evidence>
<dbReference type="InterPro" id="IPR005467">
    <property type="entry name" value="His_kinase_dom"/>
</dbReference>
<dbReference type="PROSITE" id="PS50110">
    <property type="entry name" value="RESPONSE_REGULATORY"/>
    <property type="match status" value="1"/>
</dbReference>
<evidence type="ECO:0000256" key="6">
    <source>
        <dbReference type="ARBA" id="ARBA00022777"/>
    </source>
</evidence>
<feature type="domain" description="PAS" evidence="14">
    <location>
        <begin position="282"/>
        <end position="329"/>
    </location>
</feature>
<dbReference type="InterPro" id="IPR003594">
    <property type="entry name" value="HATPase_dom"/>
</dbReference>
<dbReference type="Gene3D" id="3.30.565.10">
    <property type="entry name" value="Histidine kinase-like ATPase, C-terminal domain"/>
    <property type="match status" value="1"/>
</dbReference>
<dbReference type="PROSITE" id="PS50109">
    <property type="entry name" value="HIS_KIN"/>
    <property type="match status" value="1"/>
</dbReference>
<dbReference type="AlphaFoldDB" id="A0A1D9G792"/>
<dbReference type="SUPFAM" id="SSF52172">
    <property type="entry name" value="CheY-like"/>
    <property type="match status" value="1"/>
</dbReference>
<evidence type="ECO:0000313" key="16">
    <source>
        <dbReference type="Proteomes" id="UP000176944"/>
    </source>
</evidence>
<dbReference type="GO" id="GO:0005886">
    <property type="term" value="C:plasma membrane"/>
    <property type="evidence" value="ECO:0007669"/>
    <property type="project" value="TreeGrafter"/>
</dbReference>
<dbReference type="CDD" id="cd17546">
    <property type="entry name" value="REC_hyHK_CKI1_RcsC-like"/>
    <property type="match status" value="1"/>
</dbReference>
<dbReference type="InterPro" id="IPR011006">
    <property type="entry name" value="CheY-like_superfamily"/>
</dbReference>
<dbReference type="SMART" id="SM00448">
    <property type="entry name" value="REC"/>
    <property type="match status" value="1"/>
</dbReference>
<dbReference type="PANTHER" id="PTHR43047:SF72">
    <property type="entry name" value="OSMOSENSING HISTIDINE PROTEIN KINASE SLN1"/>
    <property type="match status" value="1"/>
</dbReference>
<keyword evidence="11" id="KW-0472">Membrane</keyword>
<dbReference type="SUPFAM" id="SSF55785">
    <property type="entry name" value="PYP-like sensor domain (PAS domain)"/>
    <property type="match status" value="1"/>
</dbReference>
<dbReference type="InterPro" id="IPR001789">
    <property type="entry name" value="Sig_transdc_resp-reg_receiver"/>
</dbReference>
<dbReference type="Pfam" id="PF19443">
    <property type="entry name" value="DAHL"/>
    <property type="match status" value="1"/>
</dbReference>
<dbReference type="GO" id="GO:0009927">
    <property type="term" value="F:histidine phosphotransfer kinase activity"/>
    <property type="evidence" value="ECO:0007669"/>
    <property type="project" value="TreeGrafter"/>
</dbReference>
<comment type="catalytic activity">
    <reaction evidence="1">
        <text>ATP + protein L-histidine = ADP + protein N-phospho-L-histidine.</text>
        <dbReference type="EC" id="2.7.13.3"/>
    </reaction>
</comment>
<dbReference type="Pfam" id="PF00512">
    <property type="entry name" value="HisKA"/>
    <property type="match status" value="1"/>
</dbReference>
<dbReference type="EMBL" id="CP017708">
    <property type="protein sequence ID" value="AOY83433.1"/>
    <property type="molecule type" value="Genomic_DNA"/>
</dbReference>
<keyword evidence="8" id="KW-0902">Two-component regulatory system</keyword>
<reference evidence="16" key="1">
    <citation type="submission" date="2016-10" db="EMBL/GenBank/DDBJ databases">
        <title>Comparative genomics uncovers the prolific and rare metabolic potential of the cyanobacterial genus Moorea.</title>
        <authorList>
            <person name="Leao T."/>
            <person name="Castelao G."/>
            <person name="Korobeynikov A."/>
            <person name="Monroe E.A."/>
            <person name="Podell S."/>
            <person name="Glukhov E."/>
            <person name="Allen E."/>
            <person name="Gerwick W.H."/>
            <person name="Gerwick L."/>
        </authorList>
    </citation>
    <scope>NUCLEOTIDE SEQUENCE [LARGE SCALE GENOMIC DNA]</scope>
    <source>
        <strain evidence="16">JHB</strain>
    </source>
</reference>
<keyword evidence="11" id="KW-1133">Transmembrane helix</keyword>